<dbReference type="SUPFAM" id="SSF82693">
    <property type="entry name" value="Multidrug efflux transporter AcrB pore domain, PN1, PN2, PC1 and PC2 subdomains"/>
    <property type="match status" value="2"/>
</dbReference>
<organism evidence="2 3">
    <name type="scientific">Carboxylicivirga linearis</name>
    <dbReference type="NCBI Taxonomy" id="1628157"/>
    <lineage>
        <taxon>Bacteria</taxon>
        <taxon>Pseudomonadati</taxon>
        <taxon>Bacteroidota</taxon>
        <taxon>Bacteroidia</taxon>
        <taxon>Marinilabiliales</taxon>
        <taxon>Marinilabiliaceae</taxon>
        <taxon>Carboxylicivirga</taxon>
    </lineage>
</organism>
<dbReference type="Gene3D" id="1.20.1640.10">
    <property type="entry name" value="Multidrug efflux transporter AcrB transmembrane domain"/>
    <property type="match status" value="2"/>
</dbReference>
<feature type="transmembrane region" description="Helical" evidence="1">
    <location>
        <begin position="858"/>
        <end position="875"/>
    </location>
</feature>
<feature type="transmembrane region" description="Helical" evidence="1">
    <location>
        <begin position="12"/>
        <end position="30"/>
    </location>
</feature>
<keyword evidence="1" id="KW-0812">Transmembrane</keyword>
<dbReference type="Gene3D" id="3.30.70.1430">
    <property type="entry name" value="Multidrug efflux transporter AcrB pore domain"/>
    <property type="match status" value="2"/>
</dbReference>
<dbReference type="Proteomes" id="UP000708576">
    <property type="component" value="Unassembled WGS sequence"/>
</dbReference>
<dbReference type="Gene3D" id="3.30.70.1320">
    <property type="entry name" value="Multidrug efflux transporter AcrB pore domain like"/>
    <property type="match status" value="1"/>
</dbReference>
<dbReference type="Gene3D" id="3.30.2090.10">
    <property type="entry name" value="Multidrug efflux transporter AcrB TolC docking domain, DN and DC subdomains"/>
    <property type="match status" value="2"/>
</dbReference>
<evidence type="ECO:0000313" key="3">
    <source>
        <dbReference type="Proteomes" id="UP000708576"/>
    </source>
</evidence>
<feature type="transmembrane region" description="Helical" evidence="1">
    <location>
        <begin position="906"/>
        <end position="926"/>
    </location>
</feature>
<feature type="transmembrane region" description="Helical" evidence="1">
    <location>
        <begin position="520"/>
        <end position="538"/>
    </location>
</feature>
<dbReference type="RefSeq" id="WP_212213410.1">
    <property type="nucleotide sequence ID" value="NZ_JAGUCO010000001.1"/>
</dbReference>
<proteinExistence type="predicted"/>
<gene>
    <name evidence="2" type="ORF">KEM10_03190</name>
</gene>
<dbReference type="PRINTS" id="PR00702">
    <property type="entry name" value="ACRIFLAVINRP"/>
</dbReference>
<protein>
    <submittedName>
        <fullName evidence="2">Efflux RND transporter permease subunit</fullName>
    </submittedName>
</protein>
<dbReference type="InterPro" id="IPR027463">
    <property type="entry name" value="AcrB_DN_DC_subdom"/>
</dbReference>
<sequence>MNLAEYTLKNRVFVYFILALVLIGGVVSYFKVGKLEDAEFTIKTALVVTRYPGASQYEVEQEVTEKLERAAQQMDNIDEIYSSSYAGLSIIQLDLKESMRANQMPQEWDILRKKINDARGELPMGAQAPMVIDDFGDVYGMFYALTGDGYSQDELNDYARFIKRELLTVNQIGKIILFGDRMECVDLIINHEKLSELGINPGVIIQAINNQSTVATSGTIQLDALNIRVAGNTAFQSIDDIKNTIVQVGDVQFYVKDLVEVNKSYIEPVQSMQRFNNQQSVGIGISTINGGNVLEMAEDINAKLELVEEQLPVGLELHTIYDQAREVENANNVFIVNLIESIAIVIIILLVSMGLRSGILISSGLLFAILGTLVAMKAFNISLHRTSLSAIIIAMGMLVDNAIVVTDGILVALQRGLNLRKSIVNVGKTTAWPLLGATFIAILAFLPVFLAPNSAGEINEDLFKVLAISLGLSWIFAMSQTPLVCERFLKPGKEVTNPYGGKGYRIFKNVLETILKYRKLSLGALMLMLVISIVAFGFTKKAFFMPLEKNYTLVDYWLPEGSNLYKVSEDLSEIETYLLDSVPQVKNVSTSIGQTPPRYMLSAQTQNYNSGFGQLMIETHELDEVAEVNDIVQNTIAQKYPNARLRIKGYIGGPPIEYKVEARFIGPDPAVLRDLADQAEKIFHEEPMCGDVTNDWRNEVLVWEPQYAEAKAARAGITRSDLGGAILSATSAGLPIGLYRDNDVMRPIVLKTDESAQNNLERIANSMVWGRNSNEPVPLKDVVDHPIKVNFENSVIQRYNRQRAITVQCDPLDPEVSGSTLMSKVGAKIEAIPLPAGYSFMWDGEYKPSMEANEATGTYMPVAMLLIVLIVVMLFNSIRQSLIVMAIIPLSIIGVSAGLFLTGKAFGFMAITGFLGLIGMVLKNAIVMMDEINLNLNKENSRPYDAVVDAAISRMRPVLLAALTTIFGMFPLITDAMYGSMAVTIIFGLLFATFLTLLVLPLLYVLFYKIKPENN</sequence>
<keyword evidence="3" id="KW-1185">Reference proteome</keyword>
<evidence type="ECO:0000256" key="1">
    <source>
        <dbReference type="SAM" id="Phobius"/>
    </source>
</evidence>
<dbReference type="Gene3D" id="3.30.70.1440">
    <property type="entry name" value="Multidrug efflux transporter AcrB pore domain"/>
    <property type="match status" value="1"/>
</dbReference>
<dbReference type="SUPFAM" id="SSF82866">
    <property type="entry name" value="Multidrug efflux transporter AcrB transmembrane domain"/>
    <property type="match status" value="2"/>
</dbReference>
<accession>A0ABS5JQW5</accession>
<dbReference type="InterPro" id="IPR001036">
    <property type="entry name" value="Acrflvin-R"/>
</dbReference>
<dbReference type="PANTHER" id="PTHR32063">
    <property type="match status" value="1"/>
</dbReference>
<dbReference type="Pfam" id="PF00873">
    <property type="entry name" value="ACR_tran"/>
    <property type="match status" value="1"/>
</dbReference>
<evidence type="ECO:0000313" key="2">
    <source>
        <dbReference type="EMBL" id="MBS2097267.1"/>
    </source>
</evidence>
<dbReference type="SUPFAM" id="SSF82714">
    <property type="entry name" value="Multidrug efflux transporter AcrB TolC docking domain, DN and DC subdomains"/>
    <property type="match status" value="2"/>
</dbReference>
<feature type="transmembrane region" description="Helical" evidence="1">
    <location>
        <begin position="985"/>
        <end position="1007"/>
    </location>
</feature>
<dbReference type="PANTHER" id="PTHR32063:SF18">
    <property type="entry name" value="CATION EFFLUX SYSTEM PROTEIN"/>
    <property type="match status" value="1"/>
</dbReference>
<comment type="caution">
    <text evidence="2">The sequence shown here is derived from an EMBL/GenBank/DDBJ whole genome shotgun (WGS) entry which is preliminary data.</text>
</comment>
<name>A0ABS5JQW5_9BACT</name>
<keyword evidence="1" id="KW-0472">Membrane</keyword>
<feature type="transmembrane region" description="Helical" evidence="1">
    <location>
        <begin position="358"/>
        <end position="376"/>
    </location>
</feature>
<feature type="transmembrane region" description="Helical" evidence="1">
    <location>
        <begin position="431"/>
        <end position="450"/>
    </location>
</feature>
<feature type="transmembrane region" description="Helical" evidence="1">
    <location>
        <begin position="388"/>
        <end position="410"/>
    </location>
</feature>
<feature type="transmembrane region" description="Helical" evidence="1">
    <location>
        <begin position="882"/>
        <end position="900"/>
    </location>
</feature>
<feature type="transmembrane region" description="Helical" evidence="1">
    <location>
        <begin position="333"/>
        <end position="351"/>
    </location>
</feature>
<feature type="transmembrane region" description="Helical" evidence="1">
    <location>
        <begin position="958"/>
        <end position="979"/>
    </location>
</feature>
<reference evidence="2 3" key="1">
    <citation type="journal article" date="2015" name="Int. J. Syst. Evol. Microbiol.">
        <title>Carboxylicivirga linearis sp. nov., isolated from a sea cucumber culture pond.</title>
        <authorList>
            <person name="Wang F.Q."/>
            <person name="Zhou Y.X."/>
            <person name="Lin X.Z."/>
            <person name="Chen G.J."/>
            <person name="Du Z.J."/>
        </authorList>
    </citation>
    <scope>NUCLEOTIDE SEQUENCE [LARGE SCALE GENOMIC DNA]</scope>
    <source>
        <strain evidence="2 3">FB218</strain>
    </source>
</reference>
<keyword evidence="1" id="KW-1133">Transmembrane helix</keyword>
<dbReference type="EMBL" id="JAGUCO010000001">
    <property type="protein sequence ID" value="MBS2097267.1"/>
    <property type="molecule type" value="Genomic_DNA"/>
</dbReference>